<gene>
    <name evidence="1" type="ORF">N7U66_01680</name>
</gene>
<evidence type="ECO:0000313" key="1">
    <source>
        <dbReference type="EMBL" id="WAC02452.1"/>
    </source>
</evidence>
<reference evidence="1" key="1">
    <citation type="submission" date="2022-11" db="EMBL/GenBank/DDBJ databases">
        <title>Lacinutrix neustonica HL-RS19T sp. nov., isolated from the surface microlayer sample of brackish Lake Shihwa.</title>
        <authorList>
            <person name="Choi J.Y."/>
            <person name="Hwang C.Y."/>
        </authorList>
    </citation>
    <scope>NUCLEOTIDE SEQUENCE</scope>
    <source>
        <strain evidence="1">HL-RS19</strain>
    </source>
</reference>
<dbReference type="EMBL" id="CP113088">
    <property type="protein sequence ID" value="WAC02452.1"/>
    <property type="molecule type" value="Genomic_DNA"/>
</dbReference>
<organism evidence="1 2">
    <name type="scientific">Lacinutrix neustonica</name>
    <dbReference type="NCBI Taxonomy" id="2980107"/>
    <lineage>
        <taxon>Bacteria</taxon>
        <taxon>Pseudomonadati</taxon>
        <taxon>Bacteroidota</taxon>
        <taxon>Flavobacteriia</taxon>
        <taxon>Flavobacteriales</taxon>
        <taxon>Flavobacteriaceae</taxon>
        <taxon>Lacinutrix</taxon>
    </lineage>
</organism>
<accession>A0A9E8MVM7</accession>
<proteinExistence type="predicted"/>
<sequence>MKYFYLIFITLIVCSCHNDDDRFNDNVITLETQNESQESITSVLANGESLIVLRASISAEAEDNIQTIEFNKSAGDFLGIAGATASRPIDANGVATVTVRIPNRVDPLFFNAKVTAKSKTYIAESNIVTHRAYADNIIVEPSAVVITQASSVTLNTFLTRNEGVVSEGTSADFKAFRTILDQEVEVGRFTGLNNATTDQYGNMTVTFHTDTGDFDLSTPVFIKVSALDDLSNSITKTITIQVN</sequence>
<evidence type="ECO:0000313" key="2">
    <source>
        <dbReference type="Proteomes" id="UP001164705"/>
    </source>
</evidence>
<name>A0A9E8MVM7_9FLAO</name>
<dbReference type="RefSeq" id="WP_267677049.1">
    <property type="nucleotide sequence ID" value="NZ_CP113088.1"/>
</dbReference>
<dbReference type="AlphaFoldDB" id="A0A9E8MVM7"/>
<keyword evidence="2" id="KW-1185">Reference proteome</keyword>
<dbReference type="Proteomes" id="UP001164705">
    <property type="component" value="Chromosome"/>
</dbReference>
<protein>
    <submittedName>
        <fullName evidence="1">Uncharacterized protein</fullName>
    </submittedName>
</protein>
<dbReference type="PROSITE" id="PS51257">
    <property type="entry name" value="PROKAR_LIPOPROTEIN"/>
    <property type="match status" value="1"/>
</dbReference>
<dbReference type="KEGG" id="lnu:N7U66_01680"/>